<evidence type="ECO:0000256" key="14">
    <source>
        <dbReference type="ARBA" id="ARBA00031146"/>
    </source>
</evidence>
<comment type="subunit">
    <text evidence="4">Homotetramer.</text>
</comment>
<dbReference type="InterPro" id="IPR037523">
    <property type="entry name" value="VOC_core"/>
</dbReference>
<gene>
    <name evidence="17" type="ORF">ADA01nite_36780</name>
</gene>
<dbReference type="PANTHER" id="PTHR21366">
    <property type="entry name" value="GLYOXALASE FAMILY PROTEIN"/>
    <property type="match status" value="1"/>
</dbReference>
<proteinExistence type="inferred from homology"/>
<evidence type="ECO:0000256" key="4">
    <source>
        <dbReference type="ARBA" id="ARBA00011881"/>
    </source>
</evidence>
<keyword evidence="10 15" id="KW-0223">Dioxygenase</keyword>
<keyword evidence="11 15" id="KW-0560">Oxidoreductase</keyword>
<dbReference type="InterPro" id="IPR029068">
    <property type="entry name" value="Glyas_Bleomycin-R_OHBP_Dase"/>
</dbReference>
<evidence type="ECO:0000256" key="15">
    <source>
        <dbReference type="RuleBase" id="RU000683"/>
    </source>
</evidence>
<accession>A0A511VE29</accession>
<name>A0A511VE29_9BACL</name>
<comment type="catalytic activity">
    <reaction evidence="1">
        <text>catechol + O2 = (2Z,4E)-2-hydroxy-6-oxohexa-2,4-dienoate + H(+)</text>
        <dbReference type="Rhea" id="RHEA:17337"/>
        <dbReference type="ChEBI" id="CHEBI:15378"/>
        <dbReference type="ChEBI" id="CHEBI:15379"/>
        <dbReference type="ChEBI" id="CHEBI:18135"/>
        <dbReference type="ChEBI" id="CHEBI:71198"/>
        <dbReference type="EC" id="1.13.11.2"/>
    </reaction>
</comment>
<comment type="similarity">
    <text evidence="3 15">Belongs to the extradiol ring-cleavage dioxygenase family.</text>
</comment>
<keyword evidence="12 15" id="KW-0408">Iron</keyword>
<comment type="cofactor">
    <cofactor evidence="2 15">
        <name>Fe(2+)</name>
        <dbReference type="ChEBI" id="CHEBI:29033"/>
    </cofactor>
</comment>
<evidence type="ECO:0000256" key="3">
    <source>
        <dbReference type="ARBA" id="ARBA00008784"/>
    </source>
</evidence>
<sequence length="304" mass="35037">MGVMRIGRAELRVLDLEKSVDYYTNIIGLNVVGRDEERVYLKAWDEWDHHSLILRKADAPGLEHMAFKVEKSDDLENFEKRIEQFGCTTRRISKGTRLGEGEAVRCELPTGHQLELYHEIEYLGPEVGTLNPHPWPENTRGIAPHRLDHCLLTGEDLESVTKFFTEVLDLHQSEKIMTVDEEVMVGSFLHARNGKPHDLAFIKGPDKKLHHAAFFVNNWYDVLKAADILTRNEVQIEVTPTRHGITRGETIYFFDPSGNRNEAFANGYITYHDFPTITWTEDKIGQGIFYHRRELMESFSLALT</sequence>
<dbReference type="PROSITE" id="PS00082">
    <property type="entry name" value="EXTRADIOL_DIOXYGENAS"/>
    <property type="match status" value="1"/>
</dbReference>
<dbReference type="NCBIfam" id="TIGR03211">
    <property type="entry name" value="catechol_2_3"/>
    <property type="match status" value="1"/>
</dbReference>
<dbReference type="InterPro" id="IPR050383">
    <property type="entry name" value="GlyoxalaseI/FosfomycinResist"/>
</dbReference>
<evidence type="ECO:0000256" key="11">
    <source>
        <dbReference type="ARBA" id="ARBA00023002"/>
    </source>
</evidence>
<dbReference type="InterPro" id="IPR054560">
    <property type="entry name" value="XylE-like_N"/>
</dbReference>
<protein>
    <recommendedName>
        <fullName evidence="6">Metapyrocatechase</fullName>
        <ecNumber evidence="5">1.13.11.2</ecNumber>
    </recommendedName>
    <alternativeName>
        <fullName evidence="14">CatO2ase</fullName>
    </alternativeName>
    <alternativeName>
        <fullName evidence="13">Catechol 2,3-dioxygenase</fullName>
    </alternativeName>
</protein>
<comment type="caution">
    <text evidence="17">The sequence shown here is derived from an EMBL/GenBank/DDBJ whole genome shotgun (WGS) entry which is preliminary data.</text>
</comment>
<evidence type="ECO:0000256" key="8">
    <source>
        <dbReference type="ARBA" id="ARBA00022737"/>
    </source>
</evidence>
<dbReference type="InterPro" id="IPR000486">
    <property type="entry name" value="Xdiol_ring_cleave_dOase_1/2"/>
</dbReference>
<reference evidence="17 18" key="1">
    <citation type="submission" date="2019-07" db="EMBL/GenBank/DDBJ databases">
        <title>Whole genome shotgun sequence of Aneurinibacillus danicus NBRC 102444.</title>
        <authorList>
            <person name="Hosoyama A."/>
            <person name="Uohara A."/>
            <person name="Ohji S."/>
            <person name="Ichikawa N."/>
        </authorList>
    </citation>
    <scope>NUCLEOTIDE SEQUENCE [LARGE SCALE GENOMIC DNA]</scope>
    <source>
        <strain evidence="17 18">NBRC 102444</strain>
    </source>
</reference>
<dbReference type="EC" id="1.13.11.2" evidence="5"/>
<keyword evidence="8" id="KW-0677">Repeat</keyword>
<dbReference type="Proteomes" id="UP000321157">
    <property type="component" value="Unassembled WGS sequence"/>
</dbReference>
<dbReference type="InterPro" id="IPR017624">
    <property type="entry name" value="Catechol_2-3_dOase"/>
</dbReference>
<evidence type="ECO:0000256" key="5">
    <source>
        <dbReference type="ARBA" id="ARBA00013117"/>
    </source>
</evidence>
<dbReference type="GO" id="GO:0018577">
    <property type="term" value="F:catechol 2,3-dioxygenase activity"/>
    <property type="evidence" value="ECO:0007669"/>
    <property type="project" value="UniProtKB-EC"/>
</dbReference>
<dbReference type="AlphaFoldDB" id="A0A511VE29"/>
<evidence type="ECO:0000256" key="7">
    <source>
        <dbReference type="ARBA" id="ARBA00022723"/>
    </source>
</evidence>
<evidence type="ECO:0000313" key="18">
    <source>
        <dbReference type="Proteomes" id="UP000321157"/>
    </source>
</evidence>
<feature type="domain" description="VOC" evidence="16">
    <location>
        <begin position="146"/>
        <end position="266"/>
    </location>
</feature>
<dbReference type="SUPFAM" id="SSF54593">
    <property type="entry name" value="Glyoxalase/Bleomycin resistance protein/Dihydroxybiphenyl dioxygenase"/>
    <property type="match status" value="1"/>
</dbReference>
<keyword evidence="7" id="KW-0479">Metal-binding</keyword>
<dbReference type="GO" id="GO:0008198">
    <property type="term" value="F:ferrous iron binding"/>
    <property type="evidence" value="ECO:0007669"/>
    <property type="project" value="InterPro"/>
</dbReference>
<evidence type="ECO:0000259" key="16">
    <source>
        <dbReference type="PROSITE" id="PS51819"/>
    </source>
</evidence>
<keyword evidence="9 15" id="KW-0058">Aromatic hydrocarbons catabolism</keyword>
<feature type="domain" description="VOC" evidence="16">
    <location>
        <begin position="5"/>
        <end position="119"/>
    </location>
</feature>
<evidence type="ECO:0000256" key="6">
    <source>
        <dbReference type="ARBA" id="ARBA00022190"/>
    </source>
</evidence>
<evidence type="ECO:0000313" key="17">
    <source>
        <dbReference type="EMBL" id="GEN36218.1"/>
    </source>
</evidence>
<evidence type="ECO:0000256" key="10">
    <source>
        <dbReference type="ARBA" id="ARBA00022964"/>
    </source>
</evidence>
<keyword evidence="18" id="KW-1185">Reference proteome</keyword>
<evidence type="ECO:0000256" key="1">
    <source>
        <dbReference type="ARBA" id="ARBA00000163"/>
    </source>
</evidence>
<dbReference type="OrthoDB" id="317332at2"/>
<dbReference type="EMBL" id="BJXX01000171">
    <property type="protein sequence ID" value="GEN36218.1"/>
    <property type="molecule type" value="Genomic_DNA"/>
</dbReference>
<evidence type="ECO:0000256" key="13">
    <source>
        <dbReference type="ARBA" id="ARBA00030369"/>
    </source>
</evidence>
<evidence type="ECO:0000256" key="9">
    <source>
        <dbReference type="ARBA" id="ARBA00022797"/>
    </source>
</evidence>
<dbReference type="InterPro" id="IPR004360">
    <property type="entry name" value="Glyas_Fos-R_dOase_dom"/>
</dbReference>
<dbReference type="Gene3D" id="3.10.180.10">
    <property type="entry name" value="2,3-Dihydroxybiphenyl 1,2-Dioxygenase, domain 1"/>
    <property type="match status" value="2"/>
</dbReference>
<dbReference type="Pfam" id="PF22247">
    <property type="entry name" value="Diox-like_N"/>
    <property type="match status" value="1"/>
</dbReference>
<dbReference type="Pfam" id="PF00903">
    <property type="entry name" value="Glyoxalase"/>
    <property type="match status" value="1"/>
</dbReference>
<dbReference type="PROSITE" id="PS51819">
    <property type="entry name" value="VOC"/>
    <property type="match status" value="2"/>
</dbReference>
<evidence type="ECO:0000256" key="12">
    <source>
        <dbReference type="ARBA" id="ARBA00023004"/>
    </source>
</evidence>
<dbReference type="RefSeq" id="WP_146811858.1">
    <property type="nucleotide sequence ID" value="NZ_BJXX01000171.1"/>
</dbReference>
<organism evidence="17 18">
    <name type="scientific">Aneurinibacillus danicus</name>
    <dbReference type="NCBI Taxonomy" id="267746"/>
    <lineage>
        <taxon>Bacteria</taxon>
        <taxon>Bacillati</taxon>
        <taxon>Bacillota</taxon>
        <taxon>Bacilli</taxon>
        <taxon>Bacillales</taxon>
        <taxon>Paenibacillaceae</taxon>
        <taxon>Aneurinibacillus group</taxon>
        <taxon>Aneurinibacillus</taxon>
    </lineage>
</organism>
<evidence type="ECO:0000256" key="2">
    <source>
        <dbReference type="ARBA" id="ARBA00001954"/>
    </source>
</evidence>